<feature type="region of interest" description="Disordered" evidence="1">
    <location>
        <begin position="22"/>
        <end position="120"/>
    </location>
</feature>
<evidence type="ECO:0000313" key="3">
    <source>
        <dbReference type="Proteomes" id="UP001148018"/>
    </source>
</evidence>
<proteinExistence type="predicted"/>
<name>A0A9Q0D9X3_9TELE</name>
<dbReference type="EMBL" id="JANIIK010000118">
    <property type="protein sequence ID" value="KAJ3584959.1"/>
    <property type="molecule type" value="Genomic_DNA"/>
</dbReference>
<feature type="compositionally biased region" description="Polar residues" evidence="1">
    <location>
        <begin position="42"/>
        <end position="84"/>
    </location>
</feature>
<evidence type="ECO:0000313" key="2">
    <source>
        <dbReference type="EMBL" id="KAJ3584959.1"/>
    </source>
</evidence>
<dbReference type="AlphaFoldDB" id="A0A9Q0D9X3"/>
<reference evidence="2" key="1">
    <citation type="submission" date="2022-07" db="EMBL/GenBank/DDBJ databases">
        <title>Chromosome-level genome of Muraenolepis orangiensis.</title>
        <authorList>
            <person name="Kim J."/>
        </authorList>
    </citation>
    <scope>NUCLEOTIDE SEQUENCE</scope>
    <source>
        <strain evidence="2">KU_S4_2022</strain>
        <tissue evidence="2">Muscle</tissue>
    </source>
</reference>
<dbReference type="Proteomes" id="UP001148018">
    <property type="component" value="Unassembled WGS sequence"/>
</dbReference>
<protein>
    <submittedName>
        <fullName evidence="2">Uncharacterized protein</fullName>
    </submittedName>
</protein>
<organism evidence="2 3">
    <name type="scientific">Muraenolepis orangiensis</name>
    <name type="common">Patagonian moray cod</name>
    <dbReference type="NCBI Taxonomy" id="630683"/>
    <lineage>
        <taxon>Eukaryota</taxon>
        <taxon>Metazoa</taxon>
        <taxon>Chordata</taxon>
        <taxon>Craniata</taxon>
        <taxon>Vertebrata</taxon>
        <taxon>Euteleostomi</taxon>
        <taxon>Actinopterygii</taxon>
        <taxon>Neopterygii</taxon>
        <taxon>Teleostei</taxon>
        <taxon>Neoteleostei</taxon>
        <taxon>Acanthomorphata</taxon>
        <taxon>Zeiogadaria</taxon>
        <taxon>Gadariae</taxon>
        <taxon>Gadiformes</taxon>
        <taxon>Muraenolepidoidei</taxon>
        <taxon>Muraenolepididae</taxon>
        <taxon>Muraenolepis</taxon>
    </lineage>
</organism>
<accession>A0A9Q0D9X3</accession>
<evidence type="ECO:0000256" key="1">
    <source>
        <dbReference type="SAM" id="MobiDB-lite"/>
    </source>
</evidence>
<sequence length="120" mass="13039">MDHHMEMICSYNDVIMKENRCETGSRAGGQPITERHAAHTGLQKTTPTTYKQRTANAASNTSILSLHPRITSQQPGDAQTSTGRQPRPDLHREAASPGPPPGGSLAQTSNGRQPRPDLHH</sequence>
<comment type="caution">
    <text evidence="2">The sequence shown here is derived from an EMBL/GenBank/DDBJ whole genome shotgun (WGS) entry which is preliminary data.</text>
</comment>
<keyword evidence="3" id="KW-1185">Reference proteome</keyword>
<gene>
    <name evidence="2" type="ORF">NHX12_013682</name>
</gene>